<dbReference type="PRINTS" id="PR00450">
    <property type="entry name" value="RECOVERIN"/>
</dbReference>
<dbReference type="InterPro" id="IPR028846">
    <property type="entry name" value="Recoverin"/>
</dbReference>
<proteinExistence type="predicted"/>
<dbReference type="CDD" id="cd00051">
    <property type="entry name" value="EFh"/>
    <property type="match status" value="1"/>
</dbReference>
<dbReference type="InterPro" id="IPR002048">
    <property type="entry name" value="EF_hand_dom"/>
</dbReference>
<dbReference type="Proteomes" id="UP001381693">
    <property type="component" value="Unassembled WGS sequence"/>
</dbReference>
<evidence type="ECO:0000313" key="6">
    <source>
        <dbReference type="Proteomes" id="UP001381693"/>
    </source>
</evidence>
<dbReference type="PROSITE" id="PS00018">
    <property type="entry name" value="EF_HAND_1"/>
    <property type="match status" value="2"/>
</dbReference>
<dbReference type="InterPro" id="IPR011992">
    <property type="entry name" value="EF-hand-dom_pair"/>
</dbReference>
<dbReference type="PANTHER" id="PTHR23055:SF60">
    <property type="entry name" value="CALAXIN"/>
    <property type="match status" value="1"/>
</dbReference>
<keyword evidence="1" id="KW-0479">Metal-binding</keyword>
<protein>
    <submittedName>
        <fullName evidence="5">EF-hand calcium-binding domain-containing protein 1</fullName>
    </submittedName>
</protein>
<evidence type="ECO:0000313" key="5">
    <source>
        <dbReference type="EMBL" id="KAK7082282.1"/>
    </source>
</evidence>
<sequence length="211" mass="23978">MSKNTTYKGYSKQAEKIARNTHFTCEEVDALLNLHDPSGSSPRMDGNRFRDIMHGIFGMTDEGLMECMYQVFDMDQDGAIGPEEFVVGMSVFLRGTLEEKIDYCFSVYDHNGDGLVSRDEMFHHLKSAVVNIPPGEELDEVVKDMVVVIHVSAYISPATLKQKCQQHLPKNVVSTQICLNNTQHVYIFTDTLYISHYLSATLQHFLILPFF</sequence>
<dbReference type="SUPFAM" id="SSF47473">
    <property type="entry name" value="EF-hand"/>
    <property type="match status" value="1"/>
</dbReference>
<dbReference type="PANTHER" id="PTHR23055">
    <property type="entry name" value="CALCIUM BINDING PROTEINS"/>
    <property type="match status" value="1"/>
</dbReference>
<keyword evidence="2" id="KW-0677">Repeat</keyword>
<evidence type="ECO:0000256" key="1">
    <source>
        <dbReference type="ARBA" id="ARBA00022723"/>
    </source>
</evidence>
<feature type="domain" description="EF-hand" evidence="4">
    <location>
        <begin position="60"/>
        <end position="95"/>
    </location>
</feature>
<organism evidence="5 6">
    <name type="scientific">Halocaridina rubra</name>
    <name type="common">Hawaiian red shrimp</name>
    <dbReference type="NCBI Taxonomy" id="373956"/>
    <lineage>
        <taxon>Eukaryota</taxon>
        <taxon>Metazoa</taxon>
        <taxon>Ecdysozoa</taxon>
        <taxon>Arthropoda</taxon>
        <taxon>Crustacea</taxon>
        <taxon>Multicrustacea</taxon>
        <taxon>Malacostraca</taxon>
        <taxon>Eumalacostraca</taxon>
        <taxon>Eucarida</taxon>
        <taxon>Decapoda</taxon>
        <taxon>Pleocyemata</taxon>
        <taxon>Caridea</taxon>
        <taxon>Atyoidea</taxon>
        <taxon>Atyidae</taxon>
        <taxon>Halocaridina</taxon>
    </lineage>
</organism>
<reference evidence="5 6" key="1">
    <citation type="submission" date="2023-11" db="EMBL/GenBank/DDBJ databases">
        <title>Halocaridina rubra genome assembly.</title>
        <authorList>
            <person name="Smith C."/>
        </authorList>
    </citation>
    <scope>NUCLEOTIDE SEQUENCE [LARGE SCALE GENOMIC DNA]</scope>
    <source>
        <strain evidence="5">EP-1</strain>
        <tissue evidence="5">Whole</tissue>
    </source>
</reference>
<evidence type="ECO:0000259" key="4">
    <source>
        <dbReference type="PROSITE" id="PS50222"/>
    </source>
</evidence>
<dbReference type="PROSITE" id="PS50222">
    <property type="entry name" value="EF_HAND_2"/>
    <property type="match status" value="2"/>
</dbReference>
<dbReference type="SMART" id="SM00054">
    <property type="entry name" value="EFh"/>
    <property type="match status" value="2"/>
</dbReference>
<evidence type="ECO:0000256" key="3">
    <source>
        <dbReference type="ARBA" id="ARBA00022837"/>
    </source>
</evidence>
<feature type="domain" description="EF-hand" evidence="4">
    <location>
        <begin position="96"/>
        <end position="131"/>
    </location>
</feature>
<dbReference type="Pfam" id="PF13499">
    <property type="entry name" value="EF-hand_7"/>
    <property type="match status" value="1"/>
</dbReference>
<keyword evidence="6" id="KW-1185">Reference proteome</keyword>
<comment type="caution">
    <text evidence="5">The sequence shown here is derived from an EMBL/GenBank/DDBJ whole genome shotgun (WGS) entry which is preliminary data.</text>
</comment>
<dbReference type="Gene3D" id="1.10.238.10">
    <property type="entry name" value="EF-hand"/>
    <property type="match status" value="1"/>
</dbReference>
<dbReference type="EMBL" id="JAXCGZ010004092">
    <property type="protein sequence ID" value="KAK7082282.1"/>
    <property type="molecule type" value="Genomic_DNA"/>
</dbReference>
<dbReference type="GO" id="GO:0005509">
    <property type="term" value="F:calcium ion binding"/>
    <property type="evidence" value="ECO:0007669"/>
    <property type="project" value="InterPro"/>
</dbReference>
<gene>
    <name evidence="5" type="primary">EFCAB1_1</name>
    <name evidence="5" type="ORF">SK128_003412</name>
</gene>
<evidence type="ECO:0000256" key="2">
    <source>
        <dbReference type="ARBA" id="ARBA00022737"/>
    </source>
</evidence>
<accession>A0AAN9AEZ8</accession>
<dbReference type="AlphaFoldDB" id="A0AAN9AEZ8"/>
<dbReference type="InterPro" id="IPR018247">
    <property type="entry name" value="EF_Hand_1_Ca_BS"/>
</dbReference>
<keyword evidence="3" id="KW-0106">Calcium</keyword>
<name>A0AAN9AEZ8_HALRR</name>